<dbReference type="AlphaFoldDB" id="A0A8S3YJT2"/>
<dbReference type="PANTHER" id="PTHR45080:SF8">
    <property type="entry name" value="IG-LIKE DOMAIN-CONTAINING PROTEIN"/>
    <property type="match status" value="1"/>
</dbReference>
<dbReference type="GO" id="GO:0030424">
    <property type="term" value="C:axon"/>
    <property type="evidence" value="ECO:0007669"/>
    <property type="project" value="TreeGrafter"/>
</dbReference>
<keyword evidence="1" id="KW-0732">Signal</keyword>
<dbReference type="InterPro" id="IPR003599">
    <property type="entry name" value="Ig_sub"/>
</dbReference>
<proteinExistence type="predicted"/>
<dbReference type="Pfam" id="PF07679">
    <property type="entry name" value="I-set"/>
    <property type="match status" value="1"/>
</dbReference>
<dbReference type="InterPro" id="IPR050958">
    <property type="entry name" value="Cell_Adh-Cytoskel_Orgn"/>
</dbReference>
<keyword evidence="5" id="KW-1185">Reference proteome</keyword>
<comment type="caution">
    <text evidence="4">The sequence shown here is derived from an EMBL/GenBank/DDBJ whole genome shotgun (WGS) entry which is preliminary data.</text>
</comment>
<dbReference type="EMBL" id="CAJHNH020000377">
    <property type="protein sequence ID" value="CAG5117269.1"/>
    <property type="molecule type" value="Genomic_DNA"/>
</dbReference>
<dbReference type="CDD" id="cd00096">
    <property type="entry name" value="Ig"/>
    <property type="match status" value="1"/>
</dbReference>
<dbReference type="SMART" id="SM00409">
    <property type="entry name" value="IG"/>
    <property type="match status" value="3"/>
</dbReference>
<dbReference type="InterPro" id="IPR013783">
    <property type="entry name" value="Ig-like_fold"/>
</dbReference>
<feature type="domain" description="Ig-like" evidence="3">
    <location>
        <begin position="32"/>
        <end position="125"/>
    </location>
</feature>
<evidence type="ECO:0000259" key="3">
    <source>
        <dbReference type="PROSITE" id="PS50835"/>
    </source>
</evidence>
<feature type="non-terminal residue" evidence="4">
    <location>
        <position position="1"/>
    </location>
</feature>
<accession>A0A8S3YJT2</accession>
<dbReference type="GO" id="GO:0008046">
    <property type="term" value="F:axon guidance receptor activity"/>
    <property type="evidence" value="ECO:0007669"/>
    <property type="project" value="TreeGrafter"/>
</dbReference>
<dbReference type="Pfam" id="PF13927">
    <property type="entry name" value="Ig_3"/>
    <property type="match status" value="1"/>
</dbReference>
<dbReference type="GO" id="GO:0043025">
    <property type="term" value="C:neuronal cell body"/>
    <property type="evidence" value="ECO:0007669"/>
    <property type="project" value="TreeGrafter"/>
</dbReference>
<dbReference type="SMART" id="SM00408">
    <property type="entry name" value="IGc2"/>
    <property type="match status" value="2"/>
</dbReference>
<organism evidence="4 5">
    <name type="scientific">Candidula unifasciata</name>
    <dbReference type="NCBI Taxonomy" id="100452"/>
    <lineage>
        <taxon>Eukaryota</taxon>
        <taxon>Metazoa</taxon>
        <taxon>Spiralia</taxon>
        <taxon>Lophotrochozoa</taxon>
        <taxon>Mollusca</taxon>
        <taxon>Gastropoda</taxon>
        <taxon>Heterobranchia</taxon>
        <taxon>Euthyneura</taxon>
        <taxon>Panpulmonata</taxon>
        <taxon>Eupulmonata</taxon>
        <taxon>Stylommatophora</taxon>
        <taxon>Helicina</taxon>
        <taxon>Helicoidea</taxon>
        <taxon>Geomitridae</taxon>
        <taxon>Candidula</taxon>
    </lineage>
</organism>
<dbReference type="InterPro" id="IPR007110">
    <property type="entry name" value="Ig-like_dom"/>
</dbReference>
<dbReference type="PROSITE" id="PS50835">
    <property type="entry name" value="IG_LIKE"/>
    <property type="match status" value="2"/>
</dbReference>
<name>A0A8S3YJT2_9EUPU</name>
<dbReference type="Gene3D" id="2.60.40.10">
    <property type="entry name" value="Immunoglobulins"/>
    <property type="match status" value="4"/>
</dbReference>
<dbReference type="PANTHER" id="PTHR45080">
    <property type="entry name" value="CONTACTIN 5"/>
    <property type="match status" value="1"/>
</dbReference>
<reference evidence="4" key="1">
    <citation type="submission" date="2021-04" db="EMBL/GenBank/DDBJ databases">
        <authorList>
            <consortium name="Molecular Ecology Group"/>
        </authorList>
    </citation>
    <scope>NUCLEOTIDE SEQUENCE</scope>
</reference>
<evidence type="ECO:0000256" key="2">
    <source>
        <dbReference type="ARBA" id="ARBA00023157"/>
    </source>
</evidence>
<dbReference type="SUPFAM" id="SSF48726">
    <property type="entry name" value="Immunoglobulin"/>
    <property type="match status" value="2"/>
</dbReference>
<evidence type="ECO:0000313" key="4">
    <source>
        <dbReference type="EMBL" id="CAG5117269.1"/>
    </source>
</evidence>
<dbReference type="GO" id="GO:0005886">
    <property type="term" value="C:plasma membrane"/>
    <property type="evidence" value="ECO:0007669"/>
    <property type="project" value="TreeGrafter"/>
</dbReference>
<keyword evidence="2" id="KW-1015">Disulfide bond</keyword>
<dbReference type="InterPro" id="IPR013098">
    <property type="entry name" value="Ig_I-set"/>
</dbReference>
<sequence length="510" mass="57727">MQFVTICMAGLPAQIMIQLFVYKYCFSEDYVPPTIQYPSKRQDLYYHAGSPISLTCLAYGWPQPTFRWTLNGTDIVQSRFIHFDSVSGVLSFSQFSWKEEGAFRCIATNEFIDNSSEILELSSMSPIINLWQISVKQFDSSPKHVIVQEYDYVKLPCSQATAVRAKEKTYEWQDTRTRQKVSMDGDRLFIDQNGNLHFTYVLLADGAQDGYSCAIFVPPAQQISQGSKIVLIVDAVSPEVTQPVIQYHENVTARISSTAILECVFSGYDRLYPSFPTVKWVDSLNHPYITNTSKYSVLNSGRQLFVNGVQEKDETFYYCYANNSAGLAVSYVHLNVTSGPIFIKPPPRLTKAVLTKAHLFTCDTRSAEGETNPENPVWFLNSKRLQRQIADSRFTFANNYKTLILKNVRGPEDFVCVQCDVSNSVDIASANTCLVELISRWKFRSKEIQGGKAPPYVYFNTLTMAAYIDTCHLSKDEFFTIGGVYSIVLYTPYETVEVNTNVVLLDVEGK</sequence>
<dbReference type="OrthoDB" id="6140148at2759"/>
<dbReference type="GO" id="GO:0007156">
    <property type="term" value="P:homophilic cell adhesion via plasma membrane adhesion molecules"/>
    <property type="evidence" value="ECO:0007669"/>
    <property type="project" value="TreeGrafter"/>
</dbReference>
<dbReference type="Proteomes" id="UP000678393">
    <property type="component" value="Unassembled WGS sequence"/>
</dbReference>
<dbReference type="GO" id="GO:0050808">
    <property type="term" value="P:synapse organization"/>
    <property type="evidence" value="ECO:0007669"/>
    <property type="project" value="TreeGrafter"/>
</dbReference>
<feature type="domain" description="Ig-like" evidence="3">
    <location>
        <begin position="238"/>
        <end position="330"/>
    </location>
</feature>
<gene>
    <name evidence="4" type="ORF">CUNI_LOCUS2827</name>
</gene>
<evidence type="ECO:0000313" key="5">
    <source>
        <dbReference type="Proteomes" id="UP000678393"/>
    </source>
</evidence>
<evidence type="ECO:0000256" key="1">
    <source>
        <dbReference type="ARBA" id="ARBA00022729"/>
    </source>
</evidence>
<protein>
    <recommendedName>
        <fullName evidence="3">Ig-like domain-containing protein</fullName>
    </recommendedName>
</protein>
<dbReference type="InterPro" id="IPR036179">
    <property type="entry name" value="Ig-like_dom_sf"/>
</dbReference>
<dbReference type="InterPro" id="IPR003598">
    <property type="entry name" value="Ig_sub2"/>
</dbReference>